<dbReference type="AlphaFoldDB" id="A0AAQ3X197"/>
<evidence type="ECO:0000313" key="3">
    <source>
        <dbReference type="Proteomes" id="UP001341281"/>
    </source>
</evidence>
<gene>
    <name evidence="2" type="ORF">U9M48_028264</name>
</gene>
<proteinExistence type="predicted"/>
<accession>A0AAQ3X197</accession>
<name>A0AAQ3X197_PASNO</name>
<protein>
    <submittedName>
        <fullName evidence="2">Uncharacterized protein</fullName>
    </submittedName>
</protein>
<sequence>MRFMARWITIVVLPRDDTCCVTIEDLKILYAMWRKQKYAPVTAMLYHWMKLVWDENSISITSFVMRIASELGVLANAQVAFLPPDTPNLVTESHFIRAHFLRKNPSTDMYVMIYKGYNFEVPQPAPQFKIYHVDTLSMPLESVPEEEPLEEPRHSVAGVMTRAQRRAAQGCLQKQAHDAQTAGTGPTWFHTATGTSWHTQRPNPTWQPHGGSRTQWGHEPSAAFSQQQGGGTFYGFGSAPYEAGPSASARFAGYPLSAIFGSLTIQDQRIAGMAQQFNQVDERTQVIQQTQDEQYNRLLEIEATAQRTFDESYGWPPDP</sequence>
<dbReference type="EMBL" id="CP144750">
    <property type="protein sequence ID" value="WVZ80816.1"/>
    <property type="molecule type" value="Genomic_DNA"/>
</dbReference>
<feature type="region of interest" description="Disordered" evidence="1">
    <location>
        <begin position="196"/>
        <end position="224"/>
    </location>
</feature>
<reference evidence="2 3" key="1">
    <citation type="submission" date="2024-02" db="EMBL/GenBank/DDBJ databases">
        <title>High-quality chromosome-scale genome assembly of Pensacola bahiagrass (Paspalum notatum Flugge var. saurae).</title>
        <authorList>
            <person name="Vega J.M."/>
            <person name="Podio M."/>
            <person name="Orjuela J."/>
            <person name="Siena L.A."/>
            <person name="Pessino S.C."/>
            <person name="Combes M.C."/>
            <person name="Mariac C."/>
            <person name="Albertini E."/>
            <person name="Pupilli F."/>
            <person name="Ortiz J.P.A."/>
            <person name="Leblanc O."/>
        </authorList>
    </citation>
    <scope>NUCLEOTIDE SEQUENCE [LARGE SCALE GENOMIC DNA]</scope>
    <source>
        <strain evidence="2">R1</strain>
        <tissue evidence="2">Leaf</tissue>
    </source>
</reference>
<keyword evidence="3" id="KW-1185">Reference proteome</keyword>
<organism evidence="2 3">
    <name type="scientific">Paspalum notatum var. saurae</name>
    <dbReference type="NCBI Taxonomy" id="547442"/>
    <lineage>
        <taxon>Eukaryota</taxon>
        <taxon>Viridiplantae</taxon>
        <taxon>Streptophyta</taxon>
        <taxon>Embryophyta</taxon>
        <taxon>Tracheophyta</taxon>
        <taxon>Spermatophyta</taxon>
        <taxon>Magnoliopsida</taxon>
        <taxon>Liliopsida</taxon>
        <taxon>Poales</taxon>
        <taxon>Poaceae</taxon>
        <taxon>PACMAD clade</taxon>
        <taxon>Panicoideae</taxon>
        <taxon>Andropogonodae</taxon>
        <taxon>Paspaleae</taxon>
        <taxon>Paspalinae</taxon>
        <taxon>Paspalum</taxon>
    </lineage>
</organism>
<evidence type="ECO:0000313" key="2">
    <source>
        <dbReference type="EMBL" id="WVZ80816.1"/>
    </source>
</evidence>
<evidence type="ECO:0000256" key="1">
    <source>
        <dbReference type="SAM" id="MobiDB-lite"/>
    </source>
</evidence>
<feature type="compositionally biased region" description="Polar residues" evidence="1">
    <location>
        <begin position="196"/>
        <end position="206"/>
    </location>
</feature>
<dbReference type="Proteomes" id="UP001341281">
    <property type="component" value="Chromosome 06"/>
</dbReference>